<sequence>MSTISALKHIVRRLIEHKIDIKDLETILDNPMPLVVDSLTLQDFQKILSLTMVVDNEFDFIAPVPIPPDLKLWLEKFDRAHGTSRDEALIRCKLNLLLMERIWAYSPVKWKGKTWVLSGRPDYGIWYGEEEDIDLNVVIMEAKKLASGTVGIPQALAYMGCVHKQRKELGKADTTVYGISTDTITFTFMKLDNESRWSFKMVGVVGNGFEQVLGLLVYLMEKAASISPAASEHTSRRTQEESWESDLIFDYDPEMDVETDVETDEWFGPAFVL</sequence>
<dbReference type="AlphaFoldDB" id="W6PWW7"/>
<proteinExistence type="predicted"/>
<evidence type="ECO:0000313" key="1">
    <source>
        <dbReference type="EMBL" id="CDM28445.1"/>
    </source>
</evidence>
<organism evidence="1 2">
    <name type="scientific">Penicillium roqueforti (strain FM164)</name>
    <dbReference type="NCBI Taxonomy" id="1365484"/>
    <lineage>
        <taxon>Eukaryota</taxon>
        <taxon>Fungi</taxon>
        <taxon>Dikarya</taxon>
        <taxon>Ascomycota</taxon>
        <taxon>Pezizomycotina</taxon>
        <taxon>Eurotiomycetes</taxon>
        <taxon>Eurotiomycetidae</taxon>
        <taxon>Eurotiales</taxon>
        <taxon>Aspergillaceae</taxon>
        <taxon>Penicillium</taxon>
    </lineage>
</organism>
<reference evidence="1" key="1">
    <citation type="journal article" date="2014" name="Nat. Commun.">
        <title>Multiple recent horizontal transfers of a large genomic region in cheese making fungi.</title>
        <authorList>
            <person name="Cheeseman K."/>
            <person name="Ropars J."/>
            <person name="Renault P."/>
            <person name="Dupont J."/>
            <person name="Gouzy J."/>
            <person name="Branca A."/>
            <person name="Abraham A.L."/>
            <person name="Ceppi M."/>
            <person name="Conseiller E."/>
            <person name="Debuchy R."/>
            <person name="Malagnac F."/>
            <person name="Goarin A."/>
            <person name="Silar P."/>
            <person name="Lacoste S."/>
            <person name="Sallet E."/>
            <person name="Bensimon A."/>
            <person name="Giraud T."/>
            <person name="Brygoo Y."/>
        </authorList>
    </citation>
    <scope>NUCLEOTIDE SEQUENCE [LARGE SCALE GENOMIC DNA]</scope>
    <source>
        <strain evidence="1">FM164</strain>
    </source>
</reference>
<gene>
    <name evidence="1" type="ORF">PROQFM164_S01g002256</name>
</gene>
<dbReference type="EMBL" id="HG792015">
    <property type="protein sequence ID" value="CDM28445.1"/>
    <property type="molecule type" value="Genomic_DNA"/>
</dbReference>
<accession>W6PWW7</accession>
<dbReference type="OrthoDB" id="2103397at2759"/>
<protein>
    <submittedName>
        <fullName evidence="1">Genomic scaffold, ProqFM164S01</fullName>
    </submittedName>
</protein>
<evidence type="ECO:0000313" key="2">
    <source>
        <dbReference type="Proteomes" id="UP000030686"/>
    </source>
</evidence>
<dbReference type="Proteomes" id="UP000030686">
    <property type="component" value="Unassembled WGS sequence"/>
</dbReference>
<name>W6PWW7_PENRF</name>
<keyword evidence="2" id="KW-1185">Reference proteome</keyword>